<protein>
    <submittedName>
        <fullName evidence="1">Uncharacterized protein</fullName>
    </submittedName>
</protein>
<proteinExistence type="predicted"/>
<sequence length="160" mass="18627">MSSSSPVPQEIEPFEIAALRRLRDHLDEGKDLPEDCRSFIVDRLDDYLGRRGETSLDKSLGLRRHGGISLEREERLRWRDQALSRLWRSCEQFREHPPIAAARLMDLSATSYETRRWPRERRGAPPPAEPAATWWAILQRGLAIPKAKRLQSILQRYDCP</sequence>
<organism evidence="1 2">
    <name type="scientific">Ciceribacter thiooxidans</name>
    <dbReference type="NCBI Taxonomy" id="1969821"/>
    <lineage>
        <taxon>Bacteria</taxon>
        <taxon>Pseudomonadati</taxon>
        <taxon>Pseudomonadota</taxon>
        <taxon>Alphaproteobacteria</taxon>
        <taxon>Hyphomicrobiales</taxon>
        <taxon>Rhizobiaceae</taxon>
        <taxon>Ciceribacter</taxon>
    </lineage>
</organism>
<evidence type="ECO:0000313" key="1">
    <source>
        <dbReference type="EMBL" id="MFC3165413.1"/>
    </source>
</evidence>
<accession>A0ABV7I7B4</accession>
<comment type="caution">
    <text evidence="1">The sequence shown here is derived from an EMBL/GenBank/DDBJ whole genome shotgun (WGS) entry which is preliminary data.</text>
</comment>
<dbReference type="RefSeq" id="WP_182304394.1">
    <property type="nucleotide sequence ID" value="NZ_CP059896.1"/>
</dbReference>
<keyword evidence="2" id="KW-1185">Reference proteome</keyword>
<name>A0ABV7I7B4_9HYPH</name>
<dbReference type="EMBL" id="JBHRTG010000019">
    <property type="protein sequence ID" value="MFC3165413.1"/>
    <property type="molecule type" value="Genomic_DNA"/>
</dbReference>
<dbReference type="Proteomes" id="UP001595647">
    <property type="component" value="Unassembled WGS sequence"/>
</dbReference>
<reference evidence="2" key="1">
    <citation type="journal article" date="2019" name="Int. J. Syst. Evol. Microbiol.">
        <title>The Global Catalogue of Microorganisms (GCM) 10K type strain sequencing project: providing services to taxonomists for standard genome sequencing and annotation.</title>
        <authorList>
            <consortium name="The Broad Institute Genomics Platform"/>
            <consortium name="The Broad Institute Genome Sequencing Center for Infectious Disease"/>
            <person name="Wu L."/>
            <person name="Ma J."/>
        </authorList>
    </citation>
    <scope>NUCLEOTIDE SEQUENCE [LARGE SCALE GENOMIC DNA]</scope>
    <source>
        <strain evidence="2">KCTC 52231</strain>
    </source>
</reference>
<gene>
    <name evidence="1" type="ORF">ACFOHV_19195</name>
</gene>
<evidence type="ECO:0000313" key="2">
    <source>
        <dbReference type="Proteomes" id="UP001595647"/>
    </source>
</evidence>